<dbReference type="GO" id="GO:0005525">
    <property type="term" value="F:GTP binding"/>
    <property type="evidence" value="ECO:0007669"/>
    <property type="project" value="UniProtKB-KW"/>
</dbReference>
<dbReference type="EMBL" id="AB365892">
    <property type="protein sequence ID" value="BAJ21272.1"/>
    <property type="molecule type" value="mRNA"/>
</dbReference>
<gene>
    <name evidence="6" type="primary">RAB1E</name>
</gene>
<dbReference type="Pfam" id="PF00071">
    <property type="entry name" value="Ras"/>
    <property type="match status" value="1"/>
</dbReference>
<keyword evidence="2" id="KW-0547">Nucleotide-binding</keyword>
<keyword evidence="4" id="KW-0449">Lipoprotein</keyword>
<evidence type="ECO:0000256" key="4">
    <source>
        <dbReference type="ARBA" id="ARBA00023288"/>
    </source>
</evidence>
<dbReference type="SMART" id="SM00175">
    <property type="entry name" value="RAB"/>
    <property type="match status" value="1"/>
</dbReference>
<dbReference type="PROSITE" id="PS51417">
    <property type="entry name" value="ARF"/>
    <property type="match status" value="1"/>
</dbReference>
<dbReference type="InterPro" id="IPR027417">
    <property type="entry name" value="P-loop_NTPase"/>
</dbReference>
<dbReference type="PANTHER" id="PTHR47980">
    <property type="entry name" value="LD44762P"/>
    <property type="match status" value="1"/>
</dbReference>
<dbReference type="NCBIfam" id="TIGR00231">
    <property type="entry name" value="small_GTP"/>
    <property type="match status" value="1"/>
</dbReference>
<dbReference type="InterPro" id="IPR001806">
    <property type="entry name" value="Small_GTPase"/>
</dbReference>
<dbReference type="PRINTS" id="PR00449">
    <property type="entry name" value="RASTRNSFRMNG"/>
</dbReference>
<dbReference type="OMA" id="CLIVRFS"/>
<keyword evidence="3" id="KW-0342">GTP-binding</keyword>
<protein>
    <submittedName>
        <fullName evidence="6">Rab-family small GTPase Rab1E</fullName>
    </submittedName>
</protein>
<dbReference type="SMART" id="SM00173">
    <property type="entry name" value="RAS"/>
    <property type="match status" value="1"/>
</dbReference>
<dbReference type="GO" id="GO:0003924">
    <property type="term" value="F:GTPase activity"/>
    <property type="evidence" value="ECO:0007669"/>
    <property type="project" value="InterPro"/>
</dbReference>
<evidence type="ECO:0000256" key="5">
    <source>
        <dbReference type="SAM" id="MobiDB-lite"/>
    </source>
</evidence>
<dbReference type="Gene3D" id="3.40.50.300">
    <property type="entry name" value="P-loop containing nucleotide triphosphate hydrolases"/>
    <property type="match status" value="1"/>
</dbReference>
<dbReference type="SMART" id="SM00176">
    <property type="entry name" value="RAN"/>
    <property type="match status" value="1"/>
</dbReference>
<evidence type="ECO:0000256" key="2">
    <source>
        <dbReference type="ARBA" id="ARBA00022741"/>
    </source>
</evidence>
<dbReference type="PROSITE" id="PS51419">
    <property type="entry name" value="RAB"/>
    <property type="match status" value="1"/>
</dbReference>
<dbReference type="SUPFAM" id="SSF52540">
    <property type="entry name" value="P-loop containing nucleoside triphosphate hydrolases"/>
    <property type="match status" value="1"/>
</dbReference>
<accession>E1CAY2</accession>
<feature type="region of interest" description="Disordered" evidence="5">
    <location>
        <begin position="176"/>
        <end position="250"/>
    </location>
</feature>
<evidence type="ECO:0000256" key="1">
    <source>
        <dbReference type="ARBA" id="ARBA00006270"/>
    </source>
</evidence>
<reference evidence="6" key="1">
    <citation type="journal article" date="2010" name="J. Eukaryot. Microbiol.">
        <title>Marked amplification and diversification of products of ras genes from rat brain, Rab GTPases, in the ciliates Tetrahymena thermophila and Paramecium tetraurelia.</title>
        <authorList>
            <person name="Saito-Nakano Y."/>
            <person name="Nakahara T."/>
            <person name="Nakano K."/>
            <person name="Nozaki T."/>
            <person name="Numata O."/>
        </authorList>
    </citation>
    <scope>NUCLEOTIDE SEQUENCE</scope>
</reference>
<organism evidence="6">
    <name type="scientific">Tetrahymena thermophila</name>
    <dbReference type="NCBI Taxonomy" id="5911"/>
    <lineage>
        <taxon>Eukaryota</taxon>
        <taxon>Sar</taxon>
        <taxon>Alveolata</taxon>
        <taxon>Ciliophora</taxon>
        <taxon>Intramacronucleata</taxon>
        <taxon>Oligohymenophorea</taxon>
        <taxon>Hymenostomatida</taxon>
        <taxon>Tetrahymenina</taxon>
        <taxon>Tetrahymenidae</taxon>
        <taxon>Tetrahymena</taxon>
    </lineage>
</organism>
<dbReference type="AlphaFoldDB" id="E1CAY2"/>
<dbReference type="SMART" id="SM00174">
    <property type="entry name" value="RHO"/>
    <property type="match status" value="1"/>
</dbReference>
<sequence>MANREYDYLIKLVIIGNSSVGKSSVLLRFSDDQFSESYLTTIGVDFRFKTLNIDGRKVKLQIWDTAGQERFRTITNAYYKGADGIVLVYDITNSTSFEDIERFWLNEVESYAEKDVELLLLGNKSDLSDQRQVETNMVSEYAEKKHMDFYETSAKTSDQIEQAFLSISKRLMSKKDAKLAEKKKRPTNSKKGTGSSSENSQKSSSTSANSTTNANNSQQPTQTNEKISLGSSSNQQTTKSNKLNLGCCQV</sequence>
<dbReference type="PROSITE" id="PS51420">
    <property type="entry name" value="RHO"/>
    <property type="match status" value="1"/>
</dbReference>
<dbReference type="PROSITE" id="PS51421">
    <property type="entry name" value="RAS"/>
    <property type="match status" value="1"/>
</dbReference>
<feature type="compositionally biased region" description="Low complexity" evidence="5">
    <location>
        <begin position="193"/>
        <end position="224"/>
    </location>
</feature>
<dbReference type="InterPro" id="IPR005225">
    <property type="entry name" value="Small_GTP-bd"/>
</dbReference>
<evidence type="ECO:0000256" key="3">
    <source>
        <dbReference type="ARBA" id="ARBA00023134"/>
    </source>
</evidence>
<proteinExistence type="evidence at transcript level"/>
<dbReference type="SMR" id="E1CAY2"/>
<name>E1CAY2_TETTH</name>
<feature type="compositionally biased region" description="Polar residues" evidence="5">
    <location>
        <begin position="225"/>
        <end position="243"/>
    </location>
</feature>
<dbReference type="InterPro" id="IPR050305">
    <property type="entry name" value="Small_GTPase_Rab"/>
</dbReference>
<dbReference type="FunFam" id="3.40.50.300:FF:002303">
    <property type="entry name" value="Rab_A02 protein"/>
    <property type="match status" value="1"/>
</dbReference>
<evidence type="ECO:0000313" key="6">
    <source>
        <dbReference type="EMBL" id="BAJ21272.1"/>
    </source>
</evidence>
<dbReference type="CDD" id="cd00154">
    <property type="entry name" value="Rab"/>
    <property type="match status" value="1"/>
</dbReference>
<comment type="similarity">
    <text evidence="1">Belongs to the small GTPase superfamily. Rab family.</text>
</comment>